<protein>
    <submittedName>
        <fullName evidence="1">Uncharacterized protein</fullName>
    </submittedName>
</protein>
<reference evidence="1 2" key="1">
    <citation type="submission" date="2016-10" db="EMBL/GenBank/DDBJ databases">
        <authorList>
            <person name="de Groot N.N."/>
        </authorList>
    </citation>
    <scope>NUCLEOTIDE SEQUENCE [LARGE SCALE GENOMIC DNA]</scope>
    <source>
        <strain evidence="1 2">DSM 23553</strain>
    </source>
</reference>
<gene>
    <name evidence="1" type="ORF">SAMN04488034_1174</name>
</gene>
<evidence type="ECO:0000313" key="1">
    <source>
        <dbReference type="EMBL" id="SEF12911.1"/>
    </source>
</evidence>
<evidence type="ECO:0000313" key="2">
    <source>
        <dbReference type="Proteomes" id="UP000199448"/>
    </source>
</evidence>
<accession>A0A1H5PIN0</accession>
<dbReference type="EMBL" id="FNUG01000017">
    <property type="protein sequence ID" value="SEF12911.1"/>
    <property type="molecule type" value="Genomic_DNA"/>
</dbReference>
<dbReference type="AlphaFoldDB" id="A0A1H5PIN0"/>
<sequence length="185" mass="22627">MKFLLFTIIGFLYTSCKTDKKPEPYKSDLKLTENLSDFTDRMTEKDTVKIFAELNMEWWIRRDELTITKKNNEIRLQTTIKEDTTFEMKYEMRTNELPRKVIYNTDHSFEKHFTNRIERTRDTTIRQYIYKIISPNDTLTFYTDGLSDKGRAVKEYYEFMQRFYPGEKEFKFPEVEYEEVEDFTF</sequence>
<name>A0A1H5PIN0_9FLAO</name>
<proteinExistence type="predicted"/>
<organism evidence="1 2">
    <name type="scientific">Salinimicrobium catena</name>
    <dbReference type="NCBI Taxonomy" id="390640"/>
    <lineage>
        <taxon>Bacteria</taxon>
        <taxon>Pseudomonadati</taxon>
        <taxon>Bacteroidota</taxon>
        <taxon>Flavobacteriia</taxon>
        <taxon>Flavobacteriales</taxon>
        <taxon>Flavobacteriaceae</taxon>
        <taxon>Salinimicrobium</taxon>
    </lineage>
</organism>
<dbReference type="Proteomes" id="UP000199448">
    <property type="component" value="Unassembled WGS sequence"/>
</dbReference>
<keyword evidence="2" id="KW-1185">Reference proteome</keyword>